<proteinExistence type="predicted"/>
<dbReference type="WBParaSite" id="ES5_v2.g11298.t1">
    <property type="protein sequence ID" value="ES5_v2.g11298.t1"/>
    <property type="gene ID" value="ES5_v2.g11298"/>
</dbReference>
<dbReference type="Proteomes" id="UP000887579">
    <property type="component" value="Unplaced"/>
</dbReference>
<accession>A0AC34F2U3</accession>
<organism evidence="1 2">
    <name type="scientific">Panagrolaimus sp. ES5</name>
    <dbReference type="NCBI Taxonomy" id="591445"/>
    <lineage>
        <taxon>Eukaryota</taxon>
        <taxon>Metazoa</taxon>
        <taxon>Ecdysozoa</taxon>
        <taxon>Nematoda</taxon>
        <taxon>Chromadorea</taxon>
        <taxon>Rhabditida</taxon>
        <taxon>Tylenchina</taxon>
        <taxon>Panagrolaimomorpha</taxon>
        <taxon>Panagrolaimoidea</taxon>
        <taxon>Panagrolaimidae</taxon>
        <taxon>Panagrolaimus</taxon>
    </lineage>
</organism>
<sequence>MPEFQKLACGNSASFPSNPVQPVAVPTIPPSCIPTTIISTTTSANIVQFVLDLANKYSFPGENLNNFVRFGVIQFSDDATATIPLGNWSRSEFENQVQSNIVYDDGGVSNVKSAFLAALAQFQQNSILNNRAIILIVNDISMFSIGDSMDALSQLKQYVNLPMGAIVPGFWGTPQDALSHLTYLLGNRTDLAFASLNDALNGIPNFIDLTYPCPILQPCSALIFIEEATEAIGYPNKVQFLQLVQKLVATTNFNRFKRCN</sequence>
<protein>
    <submittedName>
        <fullName evidence="2">VWFA domain-containing protein</fullName>
    </submittedName>
</protein>
<evidence type="ECO:0000313" key="1">
    <source>
        <dbReference type="Proteomes" id="UP000887579"/>
    </source>
</evidence>
<name>A0AC34F2U3_9BILA</name>
<reference evidence="2" key="1">
    <citation type="submission" date="2022-11" db="UniProtKB">
        <authorList>
            <consortium name="WormBaseParasite"/>
        </authorList>
    </citation>
    <scope>IDENTIFICATION</scope>
</reference>
<evidence type="ECO:0000313" key="2">
    <source>
        <dbReference type="WBParaSite" id="ES5_v2.g11298.t1"/>
    </source>
</evidence>